<accession>A0A6J5DZJ5</accession>
<dbReference type="Proteomes" id="UP000494363">
    <property type="component" value="Unassembled WGS sequence"/>
</dbReference>
<dbReference type="GO" id="GO:0071949">
    <property type="term" value="F:FAD binding"/>
    <property type="evidence" value="ECO:0007669"/>
    <property type="project" value="InterPro"/>
</dbReference>
<protein>
    <submittedName>
        <fullName evidence="4">Decaprenylphosphoryl-beta-D-ribose oxidase</fullName>
        <ecNumber evidence="4">1.1.98.3</ecNumber>
    </submittedName>
</protein>
<gene>
    <name evidence="4" type="primary">dprE1</name>
    <name evidence="4" type="ORF">LMG29542_03319</name>
</gene>
<dbReference type="Gene3D" id="3.30.465.10">
    <property type="match status" value="1"/>
</dbReference>
<dbReference type="InterPro" id="IPR016169">
    <property type="entry name" value="FAD-bd_PCMH_sub2"/>
</dbReference>
<keyword evidence="1" id="KW-0274">FAD</keyword>
<dbReference type="AlphaFoldDB" id="A0A6J5DZJ5"/>
<dbReference type="GO" id="GO:0003885">
    <property type="term" value="F:D-arabinono-1,4-lactone oxidase activity"/>
    <property type="evidence" value="ECO:0007669"/>
    <property type="project" value="TreeGrafter"/>
</dbReference>
<evidence type="ECO:0000313" key="4">
    <source>
        <dbReference type="EMBL" id="CAB3758396.1"/>
    </source>
</evidence>
<evidence type="ECO:0000313" key="5">
    <source>
        <dbReference type="Proteomes" id="UP000494363"/>
    </source>
</evidence>
<feature type="region of interest" description="Disordered" evidence="2">
    <location>
        <begin position="1"/>
        <end position="20"/>
    </location>
</feature>
<dbReference type="SUPFAM" id="SSF56176">
    <property type="entry name" value="FAD-binding/transporter-associated domain-like"/>
    <property type="match status" value="1"/>
</dbReference>
<dbReference type="PANTHER" id="PTHR43762:SF1">
    <property type="entry name" value="D-ARABINONO-1,4-LACTONE OXIDASE"/>
    <property type="match status" value="1"/>
</dbReference>
<dbReference type="InterPro" id="IPR010031">
    <property type="entry name" value="FAD_lactone_oxidase-like"/>
</dbReference>
<keyword evidence="5" id="KW-1185">Reference proteome</keyword>
<keyword evidence="1" id="KW-0285">Flavoprotein</keyword>
<dbReference type="EC" id="1.1.98.3" evidence="4"/>
<dbReference type="PANTHER" id="PTHR43762">
    <property type="entry name" value="L-GULONOLACTONE OXIDASE"/>
    <property type="match status" value="1"/>
</dbReference>
<sequence>MSASKLQSWGHYPHAPQSSHPLSWRDAIQLELERVSARFGTTLAFGNGRSYGDSCLAATDHVLHMRGVGRFIDADWTAGVLRAEAGVTLGDVLALSVPRGWMLPVTPGTQFVTLAGAVANDVHGKNHHLRGTFGRHVRRFSLLRSDRAPTECAPGENDELFRATIGGLGLTGVIEWVEIQLMPVRSSRISTTSIRFDNLDGFFALSDELDAQHEYAVAWVDCLARGAALGRGLYMCGDHASDGDLSMPAARVRTVPFALPLSLINRYTLKPFNALYYRRQLHRTAHAQVDLIRFLYPLDSILHWNRIYGRRGFQQHQCVLPEAAARDALQAILSTIAQSGSGSFLAVLKRCGTLESPGLLSFPMPGVSLALDFPQHARRNDALFARLDAIVGEAGGRQYPAKDAHMGGACFRAAYPAWQQLERNRDPALMSRFWLRTTQQ</sequence>
<dbReference type="InterPro" id="IPR016166">
    <property type="entry name" value="FAD-bd_PCMH"/>
</dbReference>
<organism evidence="4 5">
    <name type="scientific">Paraburkholderia humisilvae</name>
    <dbReference type="NCBI Taxonomy" id="627669"/>
    <lineage>
        <taxon>Bacteria</taxon>
        <taxon>Pseudomonadati</taxon>
        <taxon>Pseudomonadota</taxon>
        <taxon>Betaproteobacteria</taxon>
        <taxon>Burkholderiales</taxon>
        <taxon>Burkholderiaceae</taxon>
        <taxon>Paraburkholderia</taxon>
    </lineage>
</organism>
<evidence type="ECO:0000259" key="3">
    <source>
        <dbReference type="PROSITE" id="PS51387"/>
    </source>
</evidence>
<dbReference type="InterPro" id="IPR036318">
    <property type="entry name" value="FAD-bd_PCMH-like_sf"/>
</dbReference>
<dbReference type="Pfam" id="PF01565">
    <property type="entry name" value="FAD_binding_4"/>
    <property type="match status" value="1"/>
</dbReference>
<feature type="domain" description="FAD-binding PCMH-type" evidence="3">
    <location>
        <begin position="11"/>
        <end position="184"/>
    </location>
</feature>
<dbReference type="EMBL" id="CADIKH010000014">
    <property type="protein sequence ID" value="CAB3758396.1"/>
    <property type="molecule type" value="Genomic_DNA"/>
</dbReference>
<reference evidence="4 5" key="1">
    <citation type="submission" date="2020-04" db="EMBL/GenBank/DDBJ databases">
        <authorList>
            <person name="De Canck E."/>
        </authorList>
    </citation>
    <scope>NUCLEOTIDE SEQUENCE [LARGE SCALE GENOMIC DNA]</scope>
    <source>
        <strain evidence="4 5">LMG 29542</strain>
    </source>
</reference>
<dbReference type="InterPro" id="IPR006094">
    <property type="entry name" value="Oxid_FAD_bind_N"/>
</dbReference>
<dbReference type="RefSeq" id="WP_175227550.1">
    <property type="nucleotide sequence ID" value="NZ_CADIKH010000014.1"/>
</dbReference>
<keyword evidence="4" id="KW-0560">Oxidoreductase</keyword>
<evidence type="ECO:0000256" key="1">
    <source>
        <dbReference type="ARBA" id="ARBA00022827"/>
    </source>
</evidence>
<name>A0A6J5DZJ5_9BURK</name>
<proteinExistence type="predicted"/>
<dbReference type="PROSITE" id="PS51387">
    <property type="entry name" value="FAD_PCMH"/>
    <property type="match status" value="1"/>
</dbReference>
<evidence type="ECO:0000256" key="2">
    <source>
        <dbReference type="SAM" id="MobiDB-lite"/>
    </source>
</evidence>